<feature type="region of interest" description="Disordered" evidence="1">
    <location>
        <begin position="95"/>
        <end position="118"/>
    </location>
</feature>
<feature type="region of interest" description="Disordered" evidence="1">
    <location>
        <begin position="1295"/>
        <end position="1318"/>
    </location>
</feature>
<reference evidence="3" key="1">
    <citation type="submission" date="2023-10" db="EMBL/GenBank/DDBJ databases">
        <authorList>
            <person name="Chen Y."/>
            <person name="Shah S."/>
            <person name="Dougan E. K."/>
            <person name="Thang M."/>
            <person name="Chan C."/>
        </authorList>
    </citation>
    <scope>NUCLEOTIDE SEQUENCE [LARGE SCALE GENOMIC DNA]</scope>
</reference>
<protein>
    <recommendedName>
        <fullName evidence="2">DUF6570 domain-containing protein</fullName>
    </recommendedName>
</protein>
<accession>A0ABN9TZ19</accession>
<feature type="region of interest" description="Disordered" evidence="1">
    <location>
        <begin position="436"/>
        <end position="465"/>
    </location>
</feature>
<gene>
    <name evidence="3" type="ORF">PCOR1329_LOCUS43709</name>
</gene>
<dbReference type="Pfam" id="PF20209">
    <property type="entry name" value="DUF6570"/>
    <property type="match status" value="1"/>
</dbReference>
<name>A0ABN9TZ19_9DINO</name>
<evidence type="ECO:0000259" key="2">
    <source>
        <dbReference type="Pfam" id="PF20209"/>
    </source>
</evidence>
<dbReference type="InterPro" id="IPR046700">
    <property type="entry name" value="DUF6570"/>
</dbReference>
<organism evidence="3 4">
    <name type="scientific">Prorocentrum cordatum</name>
    <dbReference type="NCBI Taxonomy" id="2364126"/>
    <lineage>
        <taxon>Eukaryota</taxon>
        <taxon>Sar</taxon>
        <taxon>Alveolata</taxon>
        <taxon>Dinophyceae</taxon>
        <taxon>Prorocentrales</taxon>
        <taxon>Prorocentraceae</taxon>
        <taxon>Prorocentrum</taxon>
    </lineage>
</organism>
<evidence type="ECO:0000313" key="3">
    <source>
        <dbReference type="EMBL" id="CAK0851590.1"/>
    </source>
</evidence>
<dbReference type="Proteomes" id="UP001189429">
    <property type="component" value="Unassembled WGS sequence"/>
</dbReference>
<keyword evidence="4" id="KW-1185">Reference proteome</keyword>
<comment type="caution">
    <text evidence="3">The sequence shown here is derived from an EMBL/GenBank/DDBJ whole genome shotgun (WGS) entry which is preliminary data.</text>
</comment>
<feature type="domain" description="DUF6570" evidence="2">
    <location>
        <begin position="236"/>
        <end position="378"/>
    </location>
</feature>
<evidence type="ECO:0000256" key="1">
    <source>
        <dbReference type="SAM" id="MobiDB-lite"/>
    </source>
</evidence>
<feature type="compositionally biased region" description="Basic and acidic residues" evidence="1">
    <location>
        <begin position="436"/>
        <end position="449"/>
    </location>
</feature>
<feature type="non-terminal residue" evidence="3">
    <location>
        <position position="1"/>
    </location>
</feature>
<proteinExistence type="predicted"/>
<feature type="non-terminal residue" evidence="3">
    <location>
        <position position="1674"/>
    </location>
</feature>
<sequence>AHCSVAGLDAVRLEEEYRKRVFYYEERDGPFPVAGQEVRRAVSAHARHQTHSYPGTHKINHDLPLHNGQERGLSSCAVCAMIFWKEDLEEFELFDPRPAEGSTNGPRPDLDEDYDGDDGQVQRSYAQVHSRARKLNDLLSADAYMDRWRAPESSGGHHTLPRAEVYGTSVVHPWATASDGTACRWILDTTSIPVSMDGGPGLLRDNTLQPDSEGRFPSIPTCLSCRLDLSKKTPLLPRYALANDNLILREPVAFRKNGAKLSPMTFAMLALARMLVRKIIAEKTKKADPRTKQKGLRSNSICFPQAYAKELVTQALPAEPEVSQQFFADGLSIALAGASVDDLDKATWAEVPREAYMTAVRFCVAHSEAYHALDIDENEAARRLQEAGHSCAEVLQQATRVEATTHTPHLIPGPATLDAPEIPVPESIITEDGRAMEDPTARPTPHVEPDTAPPPVRPDTADDLHPDSDDVNLHCAATDFSTGALDADRAACEFAAKLELLSSKLSTDAHTTDVATEIESLQALAKYMNSDEYRKQLDSTLQAMEAAESREPGARQHPDGTWAIPTGKRPLSMYDKEFWQKAFPHLFPYGDGVYGIDRRRPLSFQQWCRVLLLRAELRYQVHEALPHDCPLIKRGARPCAQCARATTPFVPPAQPRWGADLDFLCVLYDSWRRMELTRRAGAHVRRRGFQTSVNLVCQATGTQLRSAFDSMGDRAGFRECLLSDNAPASLREAVRNLLFFSSDVVGSEGARQQLRHEQMGDMLRFGGIGGFLTPNVADTRNPLVVILHAGSLNHTSGGLDDDGATERYSISLLDENPTMPTAQRRDRLCNVGSALCSKPSRWQREDKFDGDLEGDRKGPTRSQVFATATHDDATTRAEAAAYAAAFAEDHWDISSLSGHIHQHHDTCFKYMEDGISRKPQHCRFGFVHFVRLWLPSTTDSPGQGEAKERIVERLLARVGKEPLLPRIRGQPPVDTQSMPILADTRLFTDGSLGASVETDDRQARRGRINTVRFNPREGSTTMAGKVAHRGNLDYQDCRRTLTDGYEYDNSEALAMRTNLVYSVVESIRSGIQTSFYTCDYNTKPNMTCVPLLQHLTHGMEQLEAQMKKEHDTAAMKAYLQKGAVHNADCRPGALVGTAHADPTCPPTAATFTTPAEDPAVRLSTDAFYDDWLHRGFLRPFPPDVARRILGFVSDVIDYNAEALRLGNTPGLDNTRAQVADPTQDAASTAPFTSFGVHDEQLTPKEFFALITVESSANWNFMAEARKRPRPALLHKGAFVDDDAHLGLQAARADVGDIGDPAGADPECDDGTERDTPTGVQYKPHVRVRDSDVLDVVHRHLSAGKLDKRSGDRFLRIQEFLNAKAHLYEHLREPRQAQEKMQHLWGHLVLAMIDEASLADPQLLTVLNARANWGRHGSHNLDPTSFTETTFGNILAQIVMGDFMQLNPVRTHSLLQTFLRGTAIHMPRAPTYDGMDKDQRIEKERLDKEGWDIFDRLSEPVILFHGCHRFVPGDPLPEIFKIMRTPGGQKLPPSLKEQLAARCVLHRDVDQRADPSYILHDQSGAPTAMPGFFAQGYHSAINWETVGALWLPAVSDRVHRYLQPCGQLLYYVQAVDIPHQAVYRSRPDMYTDALQVANMSSKTPGWVLLDRLPRHVEFRADDATEDYTGLNKPGV</sequence>
<dbReference type="EMBL" id="CAUYUJ010015254">
    <property type="protein sequence ID" value="CAK0851590.1"/>
    <property type="molecule type" value="Genomic_DNA"/>
</dbReference>
<evidence type="ECO:0000313" key="4">
    <source>
        <dbReference type="Proteomes" id="UP001189429"/>
    </source>
</evidence>